<dbReference type="PANTHER" id="PTHR18964">
    <property type="entry name" value="ROK (REPRESSOR, ORF, KINASE) FAMILY"/>
    <property type="match status" value="1"/>
</dbReference>
<dbReference type="InterPro" id="IPR036390">
    <property type="entry name" value="WH_DNA-bd_sf"/>
</dbReference>
<comment type="function">
    <text evidence="1">Transcriptional repressor of xylose-utilizing enzymes.</text>
</comment>
<dbReference type="PANTHER" id="PTHR18964:SF149">
    <property type="entry name" value="BIFUNCTIONAL UDP-N-ACETYLGLUCOSAMINE 2-EPIMERASE_N-ACETYLMANNOSAMINE KINASE"/>
    <property type="match status" value="1"/>
</dbReference>
<dbReference type="InterPro" id="IPR043129">
    <property type="entry name" value="ATPase_NBD"/>
</dbReference>
<comment type="similarity">
    <text evidence="2">Belongs to the ROK (NagC/XylR) family.</text>
</comment>
<dbReference type="SUPFAM" id="SSF53067">
    <property type="entry name" value="Actin-like ATPase domain"/>
    <property type="match status" value="2"/>
</dbReference>
<name>A0ABV1D0Y4_9FIRM</name>
<organism evidence="4 5">
    <name type="scientific">Enterocloster hominis</name>
    <name type="common">ex Hitch et al. 2024</name>
    <dbReference type="NCBI Taxonomy" id="1917870"/>
    <lineage>
        <taxon>Bacteria</taxon>
        <taxon>Bacillati</taxon>
        <taxon>Bacillota</taxon>
        <taxon>Clostridia</taxon>
        <taxon>Lachnospirales</taxon>
        <taxon>Lachnospiraceae</taxon>
        <taxon>Enterocloster</taxon>
    </lineage>
</organism>
<dbReference type="SUPFAM" id="SSF46785">
    <property type="entry name" value="Winged helix' DNA-binding domain"/>
    <property type="match status" value="1"/>
</dbReference>
<sequence>MSKNIGAKPIDLRRQNYQSIIQLFRNHPTLAVRDIAQVLSLSKTAITNILNNLTEMDIIHAVGKGESTNQGGKKPEMYALNSDYGYVITAYFSHEFCLCQLYDMNYNVLGEAMESCTVQEGYPYEEVLSILARQISSVMEQNNLDERRLCGIVFQCAGIILHKEGILSRPILSPQWGNELHVIEDIRARLRISAPLYLNNTSRFHGCYELLECPERRNKNIITLFCSSTVGGSQLRMGHLIHGLTGLVGEYGHLTTDYTFSERCNCGNYGCFETSVSREPVLRRICRDLKTHAVSSLSRGDLSTLTIQEVFQAANDGDSLARKHLDYVIQQFTVLIYNMQITYDPDEIIIQGIYANSGSYFQKSLEENINHLSLHNIQNRMKLTFSFSYGTSSYPDQLDFAMKGAAFFCFDQYFKDLEFTV</sequence>
<proteinExistence type="inferred from homology"/>
<comment type="caution">
    <text evidence="4">The sequence shown here is derived from an EMBL/GenBank/DDBJ whole genome shotgun (WGS) entry which is preliminary data.</text>
</comment>
<evidence type="ECO:0000256" key="1">
    <source>
        <dbReference type="ARBA" id="ARBA00002486"/>
    </source>
</evidence>
<evidence type="ECO:0000256" key="2">
    <source>
        <dbReference type="ARBA" id="ARBA00006479"/>
    </source>
</evidence>
<dbReference type="InterPro" id="IPR036388">
    <property type="entry name" value="WH-like_DNA-bd_sf"/>
</dbReference>
<protein>
    <submittedName>
        <fullName evidence="4">ROK family protein</fullName>
    </submittedName>
</protein>
<dbReference type="EMBL" id="JBBMFM010000001">
    <property type="protein sequence ID" value="MEQ2423393.1"/>
    <property type="molecule type" value="Genomic_DNA"/>
</dbReference>
<dbReference type="Gene3D" id="3.30.420.40">
    <property type="match status" value="2"/>
</dbReference>
<dbReference type="Proteomes" id="UP001454086">
    <property type="component" value="Unassembled WGS sequence"/>
</dbReference>
<dbReference type="Gene3D" id="1.10.10.10">
    <property type="entry name" value="Winged helix-like DNA-binding domain superfamily/Winged helix DNA-binding domain"/>
    <property type="match status" value="1"/>
</dbReference>
<gene>
    <name evidence="4" type="ORF">WMQ36_00265</name>
</gene>
<dbReference type="InterPro" id="IPR000600">
    <property type="entry name" value="ROK"/>
</dbReference>
<keyword evidence="5" id="KW-1185">Reference proteome</keyword>
<evidence type="ECO:0000313" key="4">
    <source>
        <dbReference type="EMBL" id="MEQ2423393.1"/>
    </source>
</evidence>
<evidence type="ECO:0000256" key="3">
    <source>
        <dbReference type="ARBA" id="ARBA00022629"/>
    </source>
</evidence>
<dbReference type="RefSeq" id="WP_008723637.1">
    <property type="nucleotide sequence ID" value="NZ_JBBMFM010000001.1"/>
</dbReference>
<keyword evidence="3" id="KW-0119">Carbohydrate metabolism</keyword>
<reference evidence="4 5" key="1">
    <citation type="submission" date="2024-03" db="EMBL/GenBank/DDBJ databases">
        <title>Human intestinal bacterial collection.</title>
        <authorList>
            <person name="Pauvert C."/>
            <person name="Hitch T.C.A."/>
            <person name="Clavel T."/>
        </authorList>
    </citation>
    <scope>NUCLEOTIDE SEQUENCE [LARGE SCALE GENOMIC DNA]</scope>
    <source>
        <strain evidence="4 5">CLA-SR-H021</strain>
    </source>
</reference>
<dbReference type="Pfam" id="PF00480">
    <property type="entry name" value="ROK"/>
    <property type="match status" value="1"/>
</dbReference>
<keyword evidence="3" id="KW-0859">Xylose metabolism</keyword>
<evidence type="ECO:0000313" key="5">
    <source>
        <dbReference type="Proteomes" id="UP001454086"/>
    </source>
</evidence>
<accession>A0ABV1D0Y4</accession>